<proteinExistence type="predicted"/>
<dbReference type="AlphaFoldDB" id="A0A6N2YCE9"/>
<name>A0A6N2YCE9_9FIRM</name>
<gene>
    <name evidence="1" type="ORF">CHLFYP18_05211</name>
</gene>
<dbReference type="EMBL" id="CACRUH010000005">
    <property type="protein sequence ID" value="VYT64449.1"/>
    <property type="molecule type" value="Genomic_DNA"/>
</dbReference>
<accession>A0A6N2YCE9</accession>
<evidence type="ECO:0008006" key="2">
    <source>
        <dbReference type="Google" id="ProtNLM"/>
    </source>
</evidence>
<protein>
    <recommendedName>
        <fullName evidence="2">XkdX family protein</fullName>
    </recommendedName>
</protein>
<sequence length="72" mass="8109">MSNTVIYTLMSSLITKRYYATKEEATDKLGVYFAFDMIDAEQMTELALLAETVYAPPAVEPEIPTEPEMPVE</sequence>
<reference evidence="1" key="1">
    <citation type="submission" date="2019-11" db="EMBL/GenBank/DDBJ databases">
        <authorList>
            <person name="Feng L."/>
        </authorList>
    </citation>
    <scope>NUCLEOTIDE SEQUENCE</scope>
    <source>
        <strain evidence="1">ChathewayiLFYP18</strain>
    </source>
</reference>
<evidence type="ECO:0000313" key="1">
    <source>
        <dbReference type="EMBL" id="VYT64449.1"/>
    </source>
</evidence>
<dbReference type="RefSeq" id="WP_156832163.1">
    <property type="nucleotide sequence ID" value="NZ_CACRUH010000005.1"/>
</dbReference>
<organism evidence="1">
    <name type="scientific">Hungatella hathewayi</name>
    <dbReference type="NCBI Taxonomy" id="154046"/>
    <lineage>
        <taxon>Bacteria</taxon>
        <taxon>Bacillati</taxon>
        <taxon>Bacillota</taxon>
        <taxon>Clostridia</taxon>
        <taxon>Lachnospirales</taxon>
        <taxon>Lachnospiraceae</taxon>
        <taxon>Hungatella</taxon>
    </lineage>
</organism>